<dbReference type="RefSeq" id="WP_179421181.1">
    <property type="nucleotide sequence ID" value="NZ_JACCAB010000001.1"/>
</dbReference>
<dbReference type="Proteomes" id="UP000573599">
    <property type="component" value="Unassembled WGS sequence"/>
</dbReference>
<dbReference type="SUPFAM" id="SSF109854">
    <property type="entry name" value="DinB/YfiT-like putative metalloenzymes"/>
    <property type="match status" value="1"/>
</dbReference>
<gene>
    <name evidence="2" type="ORF">BJ986_001227</name>
</gene>
<proteinExistence type="predicted"/>
<organism evidence="2 3">
    <name type="scientific">Pedococcus badiiscoriae</name>
    <dbReference type="NCBI Taxonomy" id="642776"/>
    <lineage>
        <taxon>Bacteria</taxon>
        <taxon>Bacillati</taxon>
        <taxon>Actinomycetota</taxon>
        <taxon>Actinomycetes</taxon>
        <taxon>Micrococcales</taxon>
        <taxon>Intrasporangiaceae</taxon>
        <taxon>Pedococcus</taxon>
    </lineage>
</organism>
<name>A0A852WDG0_9MICO</name>
<comment type="caution">
    <text evidence="2">The sequence shown here is derived from an EMBL/GenBank/DDBJ whole genome shotgun (WGS) entry which is preliminary data.</text>
</comment>
<evidence type="ECO:0000256" key="1">
    <source>
        <dbReference type="SAM" id="MobiDB-lite"/>
    </source>
</evidence>
<dbReference type="Pfam" id="PF04978">
    <property type="entry name" value="MST"/>
    <property type="match status" value="1"/>
</dbReference>
<accession>A0A852WDG0</accession>
<protein>
    <recommendedName>
        <fullName evidence="4">Mini-circle protein</fullName>
    </recommendedName>
</protein>
<dbReference type="AlphaFoldDB" id="A0A852WDG0"/>
<evidence type="ECO:0000313" key="3">
    <source>
        <dbReference type="Proteomes" id="UP000573599"/>
    </source>
</evidence>
<keyword evidence="3" id="KW-1185">Reference proteome</keyword>
<sequence>MAITETTAQTPWEPPLAGTEEGAVLGALERLRATFRYKVDGLDADGLATRIGASSLTLGGLLKHLAANEDHKFSVKLSGAPMEPVWDDNGWDESDDWEFESAAGDAPARLFALYDAAVARSRASLAVFLDGGGLDQPAHVSDAEGNHANVRRLVLDMVEEYGRHTGQADLLREAVDGRVGEDPPPGWQPVSGAWTWPGR</sequence>
<feature type="region of interest" description="Disordered" evidence="1">
    <location>
        <begin position="179"/>
        <end position="199"/>
    </location>
</feature>
<dbReference type="InterPro" id="IPR007061">
    <property type="entry name" value="MST-like"/>
</dbReference>
<reference evidence="2 3" key="1">
    <citation type="submission" date="2020-07" db="EMBL/GenBank/DDBJ databases">
        <title>Sequencing the genomes of 1000 actinobacteria strains.</title>
        <authorList>
            <person name="Klenk H.-P."/>
        </authorList>
    </citation>
    <scope>NUCLEOTIDE SEQUENCE [LARGE SCALE GENOMIC DNA]</scope>
    <source>
        <strain evidence="2 3">DSM 23987</strain>
    </source>
</reference>
<dbReference type="InterPro" id="IPR034660">
    <property type="entry name" value="DinB/YfiT-like"/>
</dbReference>
<evidence type="ECO:0000313" key="2">
    <source>
        <dbReference type="EMBL" id="NYG06740.1"/>
    </source>
</evidence>
<evidence type="ECO:0008006" key="4">
    <source>
        <dbReference type="Google" id="ProtNLM"/>
    </source>
</evidence>
<dbReference type="EMBL" id="JACCAB010000001">
    <property type="protein sequence ID" value="NYG06740.1"/>
    <property type="molecule type" value="Genomic_DNA"/>
</dbReference>
<dbReference type="Gene3D" id="1.20.120.450">
    <property type="entry name" value="dinb family like domain"/>
    <property type="match status" value="1"/>
</dbReference>